<reference evidence="5 6" key="1">
    <citation type="journal article" date="2013" name="Genome Announc.">
        <title>Genome Sequence of Mycoplasma parvum (Formerly Eperythrozoon parvum), a Diminutive Hemoplasma of the Pig.</title>
        <authorList>
            <person name="do Nascimento N.C."/>
            <person name="Dos Santos A.P."/>
            <person name="Chu Y."/>
            <person name="Guimaraes A.M."/>
            <person name="Pagliaro A."/>
            <person name="Messick J.B."/>
        </authorList>
    </citation>
    <scope>NUCLEOTIDE SEQUENCE [LARGE SCALE GENOMIC DNA]</scope>
    <source>
        <strain evidence="5 6">Indiana</strain>
    </source>
</reference>
<name>U5NC11_9MOLU</name>
<protein>
    <recommendedName>
        <fullName evidence="4">Type I restriction modification DNA specificity domain-containing protein</fullName>
    </recommendedName>
</protein>
<dbReference type="InterPro" id="IPR044946">
    <property type="entry name" value="Restrct_endonuc_typeI_TRD_sf"/>
</dbReference>
<keyword evidence="3" id="KW-0238">DNA-binding</keyword>
<dbReference type="GO" id="GO:0009307">
    <property type="term" value="P:DNA restriction-modification system"/>
    <property type="evidence" value="ECO:0007669"/>
    <property type="project" value="UniProtKB-KW"/>
</dbReference>
<keyword evidence="2" id="KW-0680">Restriction system</keyword>
<dbReference type="EMBL" id="CP006771">
    <property type="protein sequence ID" value="AGX88942.1"/>
    <property type="molecule type" value="Genomic_DNA"/>
</dbReference>
<dbReference type="CDD" id="cd17258">
    <property type="entry name" value="RMtype1_S_Sau13435ORF2165P-TRD1-CR1_like"/>
    <property type="match status" value="1"/>
</dbReference>
<dbReference type="AlphaFoldDB" id="U5NC11"/>
<dbReference type="PANTHER" id="PTHR30408:SF12">
    <property type="entry name" value="TYPE I RESTRICTION ENZYME MJAVIII SPECIFICITY SUBUNIT"/>
    <property type="match status" value="1"/>
</dbReference>
<evidence type="ECO:0000313" key="6">
    <source>
        <dbReference type="Proteomes" id="UP000017119"/>
    </source>
</evidence>
<accession>U5NC11</accession>
<evidence type="ECO:0000256" key="2">
    <source>
        <dbReference type="ARBA" id="ARBA00022747"/>
    </source>
</evidence>
<dbReference type="Gene3D" id="1.10.287.1120">
    <property type="entry name" value="Bipartite methylase S protein"/>
    <property type="match status" value="1"/>
</dbReference>
<keyword evidence="6" id="KW-1185">Reference proteome</keyword>
<gene>
    <name evidence="5" type="ORF">PRV_00885</name>
</gene>
<dbReference type="SUPFAM" id="SSF116734">
    <property type="entry name" value="DNA methylase specificity domain"/>
    <property type="match status" value="1"/>
</dbReference>
<dbReference type="STRING" id="1403316.PRV_00885"/>
<dbReference type="InterPro" id="IPR052021">
    <property type="entry name" value="Type-I_RS_S_subunit"/>
</dbReference>
<sequence length="241" mass="27576">MAISSKWELITLDKLGKIEGGRQASRLDNSLFEEGNIPLIGGEEVTKSIFNVTSKVKKYYNLKGLKQSKFFTKGKVLFIRSGNAAGDSAFLNFDACLTQNIYSFNSFKEISDPKFIKYCFDYPNIKEKLIKLAKSDTAQPNLTLNRLLTVKFLCPPHEIQQKIGDILSTYDELIENNKRQIEMLQNIRTSIFKEWFMNLRFPQNSGLSLNDLITVGGATEKFINYLKLHQLLKEKNLQNSL</sequence>
<evidence type="ECO:0000256" key="1">
    <source>
        <dbReference type="ARBA" id="ARBA00010923"/>
    </source>
</evidence>
<dbReference type="Proteomes" id="UP000017119">
    <property type="component" value="Chromosome"/>
</dbReference>
<dbReference type="PANTHER" id="PTHR30408">
    <property type="entry name" value="TYPE-1 RESTRICTION ENZYME ECOKI SPECIFICITY PROTEIN"/>
    <property type="match status" value="1"/>
</dbReference>
<organism evidence="5 6">
    <name type="scientific">Mycoplasma parvum str. Indiana</name>
    <dbReference type="NCBI Taxonomy" id="1403316"/>
    <lineage>
        <taxon>Bacteria</taxon>
        <taxon>Bacillati</taxon>
        <taxon>Mycoplasmatota</taxon>
        <taxon>Mollicutes</taxon>
        <taxon>Mycoplasmataceae</taxon>
        <taxon>Mycoplasma</taxon>
    </lineage>
</organism>
<evidence type="ECO:0000259" key="4">
    <source>
        <dbReference type="Pfam" id="PF01420"/>
    </source>
</evidence>
<dbReference type="Gene3D" id="3.90.220.20">
    <property type="entry name" value="DNA methylase specificity domains"/>
    <property type="match status" value="1"/>
</dbReference>
<comment type="similarity">
    <text evidence="1">Belongs to the type-I restriction system S methylase family.</text>
</comment>
<feature type="domain" description="Type I restriction modification DNA specificity" evidence="4">
    <location>
        <begin position="5"/>
        <end position="183"/>
    </location>
</feature>
<dbReference type="PATRIC" id="fig|1403316.3.peg.152"/>
<dbReference type="Pfam" id="PF01420">
    <property type="entry name" value="Methylase_S"/>
    <property type="match status" value="1"/>
</dbReference>
<dbReference type="HOGENOM" id="CLU_021095_4_1_14"/>
<evidence type="ECO:0000256" key="3">
    <source>
        <dbReference type="ARBA" id="ARBA00023125"/>
    </source>
</evidence>
<dbReference type="RefSeq" id="WP_022769195.1">
    <property type="nucleotide sequence ID" value="NC_022575.1"/>
</dbReference>
<proteinExistence type="inferred from homology"/>
<dbReference type="GO" id="GO:0003677">
    <property type="term" value="F:DNA binding"/>
    <property type="evidence" value="ECO:0007669"/>
    <property type="project" value="UniProtKB-KW"/>
</dbReference>
<evidence type="ECO:0000313" key="5">
    <source>
        <dbReference type="EMBL" id="AGX88942.1"/>
    </source>
</evidence>
<dbReference type="InterPro" id="IPR000055">
    <property type="entry name" value="Restrct_endonuc_typeI_TRD"/>
</dbReference>
<dbReference type="KEGG" id="mpv:PRV_00885"/>